<evidence type="ECO:0000256" key="1">
    <source>
        <dbReference type="SAM" id="Phobius"/>
    </source>
</evidence>
<dbReference type="PANTHER" id="PTHR30092">
    <property type="entry name" value="INNER MEMBRANE PROTEIN CRED"/>
    <property type="match status" value="1"/>
</dbReference>
<feature type="transmembrane region" description="Helical" evidence="1">
    <location>
        <begin position="354"/>
        <end position="375"/>
    </location>
</feature>
<dbReference type="eggNOG" id="COG4452">
    <property type="taxonomic scope" value="Bacteria"/>
</dbReference>
<evidence type="ECO:0000313" key="2">
    <source>
        <dbReference type="EMBL" id="AEL25769.1"/>
    </source>
</evidence>
<dbReference type="PANTHER" id="PTHR30092:SF0">
    <property type="entry name" value="INNER MEMBRANE PROTEIN CRED"/>
    <property type="match status" value="1"/>
</dbReference>
<dbReference type="KEGG" id="cmr:Cycma_2022"/>
<name>G0J120_CYCMS</name>
<keyword evidence="1" id="KW-1133">Transmembrane helix</keyword>
<dbReference type="RefSeq" id="WP_014020064.1">
    <property type="nucleotide sequence ID" value="NC_015914.1"/>
</dbReference>
<feature type="transmembrane region" description="Helical" evidence="1">
    <location>
        <begin position="303"/>
        <end position="322"/>
    </location>
</feature>
<dbReference type="OrthoDB" id="9791851at2"/>
<reference evidence="3" key="1">
    <citation type="submission" date="2011-07" db="EMBL/GenBank/DDBJ databases">
        <title>The complete genome of Cyclobacterium marinum DSM 745.</title>
        <authorList>
            <person name="Lucas S."/>
            <person name="Han J."/>
            <person name="Lapidus A."/>
            <person name="Bruce D."/>
            <person name="Goodwin L."/>
            <person name="Pitluck S."/>
            <person name="Peters L."/>
            <person name="Kyrpides N."/>
            <person name="Mavromatis K."/>
            <person name="Ivanova N."/>
            <person name="Ovchinnikova G."/>
            <person name="Chertkov O."/>
            <person name="Detter J.C."/>
            <person name="Tapia R."/>
            <person name="Han C."/>
            <person name="Land M."/>
            <person name="Hauser L."/>
            <person name="Markowitz V."/>
            <person name="Cheng J.-F."/>
            <person name="Hugenholtz P."/>
            <person name="Woyke T."/>
            <person name="Wu D."/>
            <person name="Tindall B."/>
            <person name="Schuetze A."/>
            <person name="Brambilla E."/>
            <person name="Klenk H.-P."/>
            <person name="Eisen J.A."/>
        </authorList>
    </citation>
    <scope>NUCLEOTIDE SEQUENCE [LARGE SCALE GENOMIC DNA]</scope>
    <source>
        <strain evidence="3">ATCC 25205 / DSM 745 / LMG 13164 / NCIMB 1802</strain>
    </source>
</reference>
<gene>
    <name evidence="2" type="ordered locus">Cycma_2022</name>
</gene>
<feature type="transmembrane region" description="Helical" evidence="1">
    <location>
        <begin position="407"/>
        <end position="425"/>
    </location>
</feature>
<sequence>MKNLKTNIYFKVTTITFIGLLLLIPTFMIENLISEREWTQDEAIREVSAKWGEEQTISGPFISIPYHRYVKQFSQKDSIEKIVQIKEHLHVLPTKLNISGNINPEKRHRGIYEIVVYNSKLDISGTFNQFDLKALDIQTEDILFDQMQFVVGINDLRGIEKQVSLNWNKEKVSFNSGVPTNDIVGSGINASLAINPNVDKIYNFDLSLDLKGSQKLYFTPVGKVTDINLSSEWSNPSFNGAFLPDNREVNDKGFNADWNILHLNRNYPQIWAGSQHSIDPSSFGIDLLLPVDNYQKTYRSIRYAILFIGFTFLVFFFIEVLNKIFIHPIQYILAGVSLIVFYTLLLSISEHLKFNLAFIVSAIATLSLIAGYVRAILKSGKLTMLITGILAVLYTFIFVIIQLQDYALLIGSIGLFIILGLVMYFSRKIDWYNINLEGEK</sequence>
<organism evidence="2 3">
    <name type="scientific">Cyclobacterium marinum (strain ATCC 25205 / DSM 745 / LMG 13164 / NCIMB 1802)</name>
    <name type="common">Flectobacillus marinus</name>
    <dbReference type="NCBI Taxonomy" id="880070"/>
    <lineage>
        <taxon>Bacteria</taxon>
        <taxon>Pseudomonadati</taxon>
        <taxon>Bacteroidota</taxon>
        <taxon>Cytophagia</taxon>
        <taxon>Cytophagales</taxon>
        <taxon>Cyclobacteriaceae</taxon>
        <taxon>Cyclobacterium</taxon>
    </lineage>
</organism>
<dbReference type="PIRSF" id="PIRSF004548">
    <property type="entry name" value="CreD"/>
    <property type="match status" value="1"/>
</dbReference>
<dbReference type="Proteomes" id="UP000001635">
    <property type="component" value="Chromosome"/>
</dbReference>
<dbReference type="HOGENOM" id="CLU_036281_1_0_10"/>
<keyword evidence="1" id="KW-0812">Transmembrane</keyword>
<proteinExistence type="predicted"/>
<keyword evidence="1" id="KW-0472">Membrane</keyword>
<dbReference type="AlphaFoldDB" id="G0J120"/>
<evidence type="ECO:0000313" key="3">
    <source>
        <dbReference type="Proteomes" id="UP000001635"/>
    </source>
</evidence>
<dbReference type="NCBIfam" id="NF008712">
    <property type="entry name" value="PRK11715.1-1"/>
    <property type="match status" value="1"/>
</dbReference>
<dbReference type="InterPro" id="IPR010364">
    <property type="entry name" value="Uncharacterised_IM_CreD"/>
</dbReference>
<feature type="transmembrane region" description="Helical" evidence="1">
    <location>
        <begin position="329"/>
        <end position="348"/>
    </location>
</feature>
<dbReference type="GO" id="GO:0005886">
    <property type="term" value="C:plasma membrane"/>
    <property type="evidence" value="ECO:0007669"/>
    <property type="project" value="TreeGrafter"/>
</dbReference>
<feature type="transmembrane region" description="Helical" evidence="1">
    <location>
        <begin position="382"/>
        <end position="401"/>
    </location>
</feature>
<accession>G0J120</accession>
<feature type="transmembrane region" description="Helical" evidence="1">
    <location>
        <begin position="12"/>
        <end position="29"/>
    </location>
</feature>
<protein>
    <submittedName>
        <fullName evidence="2">Inner membrane CreD family protein</fullName>
    </submittedName>
</protein>
<dbReference type="Pfam" id="PF06123">
    <property type="entry name" value="CreD"/>
    <property type="match status" value="1"/>
</dbReference>
<dbReference type="EMBL" id="CP002955">
    <property type="protein sequence ID" value="AEL25769.1"/>
    <property type="molecule type" value="Genomic_DNA"/>
</dbReference>
<keyword evidence="3" id="KW-1185">Reference proteome</keyword>